<gene>
    <name evidence="2" type="ORF">HHK36_028330</name>
</gene>
<dbReference type="GO" id="GO:0006261">
    <property type="term" value="P:DNA-templated DNA replication"/>
    <property type="evidence" value="ECO:0007669"/>
    <property type="project" value="TreeGrafter"/>
</dbReference>
<protein>
    <recommendedName>
        <fullName evidence="4">DNA polymerase delta subunit 4</fullName>
    </recommendedName>
</protein>
<reference evidence="2 3" key="1">
    <citation type="submission" date="2020-04" db="EMBL/GenBank/DDBJ databases">
        <title>Plant Genome Project.</title>
        <authorList>
            <person name="Zhang R.-G."/>
        </authorList>
    </citation>
    <scope>NUCLEOTIDE SEQUENCE [LARGE SCALE GENOMIC DNA]</scope>
    <source>
        <strain evidence="2">YNK0</strain>
        <tissue evidence="2">Leaf</tissue>
    </source>
</reference>
<name>A0A834YKW4_TETSI</name>
<dbReference type="GO" id="GO:0003887">
    <property type="term" value="F:DNA-directed DNA polymerase activity"/>
    <property type="evidence" value="ECO:0007669"/>
    <property type="project" value="TreeGrafter"/>
</dbReference>
<comment type="caution">
    <text evidence="2">The sequence shown here is derived from an EMBL/GenBank/DDBJ whole genome shotgun (WGS) entry which is preliminary data.</text>
</comment>
<evidence type="ECO:0008006" key="4">
    <source>
        <dbReference type="Google" id="ProtNLM"/>
    </source>
</evidence>
<dbReference type="PANTHER" id="PTHR14303:SF0">
    <property type="entry name" value="DNA POLYMERASE DELTA SUBUNIT 4"/>
    <property type="match status" value="1"/>
</dbReference>
<dbReference type="EMBL" id="JABCRI010000021">
    <property type="protein sequence ID" value="KAF8380835.1"/>
    <property type="molecule type" value="Genomic_DNA"/>
</dbReference>
<dbReference type="OMA" id="ARWERAC"/>
<accession>A0A834YKW4</accession>
<dbReference type="AlphaFoldDB" id="A0A834YKW4"/>
<evidence type="ECO:0000313" key="2">
    <source>
        <dbReference type="EMBL" id="KAF8380835.1"/>
    </source>
</evidence>
<dbReference type="GO" id="GO:0043625">
    <property type="term" value="C:delta DNA polymerase complex"/>
    <property type="evidence" value="ECO:0007669"/>
    <property type="project" value="TreeGrafter"/>
</dbReference>
<evidence type="ECO:0000313" key="3">
    <source>
        <dbReference type="Proteomes" id="UP000655225"/>
    </source>
</evidence>
<dbReference type="GO" id="GO:0000731">
    <property type="term" value="P:DNA synthesis involved in DNA repair"/>
    <property type="evidence" value="ECO:0007669"/>
    <property type="project" value="InterPro"/>
</dbReference>
<sequence>MASGSMKGFFKQKKNSSSISKSSSKSHSKASSNPSVSIASDHPKPTPQISRASLHLKDEHEEVLRQFDMNMAYGPCIGMTRLDRWERANDLGLNPPRDVEGLLKGGRVGLDCLWDGRV</sequence>
<feature type="region of interest" description="Disordered" evidence="1">
    <location>
        <begin position="1"/>
        <end position="54"/>
    </location>
</feature>
<dbReference type="Proteomes" id="UP000655225">
    <property type="component" value="Unassembled WGS sequence"/>
</dbReference>
<proteinExistence type="predicted"/>
<feature type="compositionally biased region" description="Low complexity" evidence="1">
    <location>
        <begin position="15"/>
        <end position="37"/>
    </location>
</feature>
<dbReference type="InterPro" id="IPR007218">
    <property type="entry name" value="DNA_pol_delta_4"/>
</dbReference>
<dbReference type="Pfam" id="PF04081">
    <property type="entry name" value="DNA_pol_delta_4"/>
    <property type="match status" value="1"/>
</dbReference>
<keyword evidence="3" id="KW-1185">Reference proteome</keyword>
<organism evidence="2 3">
    <name type="scientific">Tetracentron sinense</name>
    <name type="common">Spur-leaf</name>
    <dbReference type="NCBI Taxonomy" id="13715"/>
    <lineage>
        <taxon>Eukaryota</taxon>
        <taxon>Viridiplantae</taxon>
        <taxon>Streptophyta</taxon>
        <taxon>Embryophyta</taxon>
        <taxon>Tracheophyta</taxon>
        <taxon>Spermatophyta</taxon>
        <taxon>Magnoliopsida</taxon>
        <taxon>Trochodendrales</taxon>
        <taxon>Trochodendraceae</taxon>
        <taxon>Tetracentron</taxon>
    </lineage>
</organism>
<evidence type="ECO:0000256" key="1">
    <source>
        <dbReference type="SAM" id="MobiDB-lite"/>
    </source>
</evidence>
<dbReference type="OrthoDB" id="337486at2759"/>
<dbReference type="PANTHER" id="PTHR14303">
    <property type="entry name" value="DNA POLYMERASE DELTA SUBUNIT 4"/>
    <property type="match status" value="1"/>
</dbReference>